<dbReference type="AlphaFoldDB" id="M4BK58"/>
<dbReference type="Proteomes" id="UP000011713">
    <property type="component" value="Unassembled WGS sequence"/>
</dbReference>
<dbReference type="HOGENOM" id="CLU_1974792_0_0_1"/>
<dbReference type="EnsemblProtists" id="HpaT806791">
    <property type="protein sequence ID" value="HpaP806791"/>
    <property type="gene ID" value="HpaG806791"/>
</dbReference>
<dbReference type="EMBL" id="JH598343">
    <property type="status" value="NOT_ANNOTATED_CDS"/>
    <property type="molecule type" value="Genomic_DNA"/>
</dbReference>
<name>M4BK58_HYAAE</name>
<dbReference type="InParanoid" id="M4BK58"/>
<keyword evidence="2" id="KW-1185">Reference proteome</keyword>
<dbReference type="VEuPathDB" id="FungiDB:HpaG806791"/>
<reference evidence="2" key="1">
    <citation type="journal article" date="2010" name="Science">
        <title>Signatures of adaptation to obligate biotrophy in the Hyaloperonospora arabidopsidis genome.</title>
        <authorList>
            <person name="Baxter L."/>
            <person name="Tripathy S."/>
            <person name="Ishaque N."/>
            <person name="Boot N."/>
            <person name="Cabral A."/>
            <person name="Kemen E."/>
            <person name="Thines M."/>
            <person name="Ah-Fong A."/>
            <person name="Anderson R."/>
            <person name="Badejoko W."/>
            <person name="Bittner-Eddy P."/>
            <person name="Boore J.L."/>
            <person name="Chibucos M.C."/>
            <person name="Coates M."/>
            <person name="Dehal P."/>
            <person name="Delehaunty K."/>
            <person name="Dong S."/>
            <person name="Downton P."/>
            <person name="Dumas B."/>
            <person name="Fabro G."/>
            <person name="Fronick C."/>
            <person name="Fuerstenberg S.I."/>
            <person name="Fulton L."/>
            <person name="Gaulin E."/>
            <person name="Govers F."/>
            <person name="Hughes L."/>
            <person name="Humphray S."/>
            <person name="Jiang R.H."/>
            <person name="Judelson H."/>
            <person name="Kamoun S."/>
            <person name="Kyung K."/>
            <person name="Meijer H."/>
            <person name="Minx P."/>
            <person name="Morris P."/>
            <person name="Nelson J."/>
            <person name="Phuntumart V."/>
            <person name="Qutob D."/>
            <person name="Rehmany A."/>
            <person name="Rougon-Cardoso A."/>
            <person name="Ryden P."/>
            <person name="Torto-Alalibo T."/>
            <person name="Studholme D."/>
            <person name="Wang Y."/>
            <person name="Win J."/>
            <person name="Wood J."/>
            <person name="Clifton S.W."/>
            <person name="Rogers J."/>
            <person name="Van den Ackerveken G."/>
            <person name="Jones J.D."/>
            <person name="McDowell J.M."/>
            <person name="Beynon J."/>
            <person name="Tyler B.M."/>
        </authorList>
    </citation>
    <scope>NUCLEOTIDE SEQUENCE [LARGE SCALE GENOMIC DNA]</scope>
    <source>
        <strain evidence="2">Emoy2</strain>
    </source>
</reference>
<proteinExistence type="predicted"/>
<evidence type="ECO:0000313" key="2">
    <source>
        <dbReference type="Proteomes" id="UP000011713"/>
    </source>
</evidence>
<accession>M4BK58</accession>
<protein>
    <submittedName>
        <fullName evidence="1">Uncharacterized protein</fullName>
    </submittedName>
</protein>
<dbReference type="OMA" id="NMEERYI"/>
<sequence length="127" mass="14712">MAIANLINSVEEDDVAHLEMNDSEIILMVQEAEEEEEQEEEQVELVETSKEEKLKSLAITASILDSWIPVDRVFHRRVRELQMSIRLDDTTQCTLDSFLASVDKFTQTSCLLQMRIISYKNIIFFAK</sequence>
<organism evidence="1 2">
    <name type="scientific">Hyaloperonospora arabidopsidis (strain Emoy2)</name>
    <name type="common">Downy mildew agent</name>
    <name type="synonym">Peronospora arabidopsidis</name>
    <dbReference type="NCBI Taxonomy" id="559515"/>
    <lineage>
        <taxon>Eukaryota</taxon>
        <taxon>Sar</taxon>
        <taxon>Stramenopiles</taxon>
        <taxon>Oomycota</taxon>
        <taxon>Peronosporomycetes</taxon>
        <taxon>Peronosporales</taxon>
        <taxon>Peronosporaceae</taxon>
        <taxon>Hyaloperonospora</taxon>
    </lineage>
</organism>
<reference evidence="1" key="2">
    <citation type="submission" date="2015-06" db="UniProtKB">
        <authorList>
            <consortium name="EnsemblProtists"/>
        </authorList>
    </citation>
    <scope>IDENTIFICATION</scope>
    <source>
        <strain evidence="1">Emoy2</strain>
    </source>
</reference>
<evidence type="ECO:0000313" key="1">
    <source>
        <dbReference type="EnsemblProtists" id="HpaP806791"/>
    </source>
</evidence>